<evidence type="ECO:0000256" key="6">
    <source>
        <dbReference type="ARBA" id="ARBA00022946"/>
    </source>
</evidence>
<keyword evidence="6 12" id="KW-0809">Transit peptide</keyword>
<proteinExistence type="inferred from homology"/>
<dbReference type="GO" id="GO:0005743">
    <property type="term" value="C:mitochondrial inner membrane"/>
    <property type="evidence" value="ECO:0007669"/>
    <property type="project" value="UniProtKB-SubCell"/>
</dbReference>
<keyword evidence="3 12" id="KW-0813">Transport</keyword>
<dbReference type="Gene3D" id="1.20.1300.10">
    <property type="entry name" value="Fumarate reductase/succinate dehydrogenase, transmembrane subunit"/>
    <property type="match status" value="1"/>
</dbReference>
<keyword evidence="12" id="KW-0349">Heme</keyword>
<evidence type="ECO:0000313" key="14">
    <source>
        <dbReference type="WBParaSite" id="PDA_v2.g17498.t1"/>
    </source>
</evidence>
<organism evidence="13 14">
    <name type="scientific">Panagrolaimus davidi</name>
    <dbReference type="NCBI Taxonomy" id="227884"/>
    <lineage>
        <taxon>Eukaryota</taxon>
        <taxon>Metazoa</taxon>
        <taxon>Ecdysozoa</taxon>
        <taxon>Nematoda</taxon>
        <taxon>Chromadorea</taxon>
        <taxon>Rhabditida</taxon>
        <taxon>Tylenchina</taxon>
        <taxon>Panagrolaimomorpha</taxon>
        <taxon>Panagrolaimoidea</taxon>
        <taxon>Panagrolaimidae</taxon>
        <taxon>Panagrolaimus</taxon>
    </lineage>
</organism>
<accession>A0A914PND5</accession>
<evidence type="ECO:0000313" key="13">
    <source>
        <dbReference type="Proteomes" id="UP000887578"/>
    </source>
</evidence>
<keyword evidence="4 12" id="KW-0812">Transmembrane</keyword>
<dbReference type="GO" id="GO:0020037">
    <property type="term" value="F:heme binding"/>
    <property type="evidence" value="ECO:0007669"/>
    <property type="project" value="TreeGrafter"/>
</dbReference>
<evidence type="ECO:0000256" key="1">
    <source>
        <dbReference type="ARBA" id="ARBA00004448"/>
    </source>
</evidence>
<evidence type="ECO:0000256" key="3">
    <source>
        <dbReference type="ARBA" id="ARBA00022448"/>
    </source>
</evidence>
<keyword evidence="7 12" id="KW-1133">Transmembrane helix</keyword>
<keyword evidence="8 12" id="KW-0496">Mitochondrion</keyword>
<dbReference type="PANTHER" id="PTHR13337:SF2">
    <property type="entry name" value="SUCCINATE DEHYDROGENASE [UBIQUINONE] CYTOCHROME B SMALL SUBUNIT, MITOCHONDRIAL"/>
    <property type="match status" value="1"/>
</dbReference>
<reference evidence="14" key="1">
    <citation type="submission" date="2022-11" db="UniProtKB">
        <authorList>
            <consortium name="WormBaseParasite"/>
        </authorList>
    </citation>
    <scope>IDENTIFICATION</scope>
</reference>
<evidence type="ECO:0000256" key="12">
    <source>
        <dbReference type="RuleBase" id="RU364031"/>
    </source>
</evidence>
<keyword evidence="11 12" id="KW-0479">Metal-binding</keyword>
<keyword evidence="12" id="KW-0816">Tricarboxylic acid cycle</keyword>
<evidence type="ECO:0000256" key="4">
    <source>
        <dbReference type="ARBA" id="ARBA00022692"/>
    </source>
</evidence>
<name>A0A914PND5_9BILA</name>
<feature type="transmembrane region" description="Helical" evidence="12">
    <location>
        <begin position="79"/>
        <end position="101"/>
    </location>
</feature>
<comment type="function">
    <text evidence="12">Membrane-anchoring subunit of succinate dehydrogenase (SDH) that is involved in complex II of the mitochondrial electron transport chain and is responsible for transferring electrons from succinate to ubiquinone (coenzyme Q).</text>
</comment>
<keyword evidence="5 12" id="KW-0999">Mitochondrion inner membrane</keyword>
<evidence type="ECO:0000256" key="8">
    <source>
        <dbReference type="ARBA" id="ARBA00023128"/>
    </source>
</evidence>
<evidence type="ECO:0000256" key="2">
    <source>
        <dbReference type="ARBA" id="ARBA00007294"/>
    </source>
</evidence>
<feature type="binding site" evidence="10">
    <location>
        <position position="100"/>
    </location>
    <ligand>
        <name>a ubiquinone</name>
        <dbReference type="ChEBI" id="CHEBI:16389"/>
        <note>ligand shared with IP/SDHB</note>
    </ligand>
</feature>
<keyword evidence="11" id="KW-0408">Iron</keyword>
<dbReference type="GO" id="GO:0048039">
    <property type="term" value="F:ubiquinone binding"/>
    <property type="evidence" value="ECO:0007669"/>
    <property type="project" value="TreeGrafter"/>
</dbReference>
<dbReference type="Pfam" id="PF05328">
    <property type="entry name" value="CybS"/>
    <property type="match status" value="1"/>
</dbReference>
<sequence>MSLARLALTPLRLRGPLLAKPLPAASLVSGYRFNNTAPGLSGKPMGGHALHFKIERYFAAAMLPLFPAAYFVHGPVMDALLTAAVALHTHWGIVAVMNDYGRPIVIGETAARLAIPFAYVLSILLLAGLLHFNINDVGLTKAFEMFYSL</sequence>
<dbReference type="InterPro" id="IPR007992">
    <property type="entry name" value="CybS"/>
</dbReference>
<keyword evidence="9 12" id="KW-0472">Membrane</keyword>
<feature type="binding site" description="axial binding residue" evidence="11">
    <location>
        <position position="88"/>
    </location>
    <ligand>
        <name>heme b</name>
        <dbReference type="ChEBI" id="CHEBI:60344"/>
        <note>ligand shared with SDHC</note>
    </ligand>
    <ligandPart>
        <name>Fe</name>
        <dbReference type="ChEBI" id="CHEBI:18248"/>
    </ligandPart>
</feature>
<dbReference type="WBParaSite" id="PDA_v2.g17498.t1">
    <property type="protein sequence ID" value="PDA_v2.g17498.t1"/>
    <property type="gene ID" value="PDA_v2.g17498"/>
</dbReference>
<evidence type="ECO:0000256" key="11">
    <source>
        <dbReference type="PIRSR" id="PIRSR607992-2"/>
    </source>
</evidence>
<dbReference type="AlphaFoldDB" id="A0A914PND5"/>
<keyword evidence="12" id="KW-0249">Electron transport</keyword>
<evidence type="ECO:0000256" key="5">
    <source>
        <dbReference type="ARBA" id="ARBA00022792"/>
    </source>
</evidence>
<feature type="transmembrane region" description="Helical" evidence="12">
    <location>
        <begin position="113"/>
        <end position="134"/>
    </location>
</feature>
<evidence type="ECO:0000256" key="7">
    <source>
        <dbReference type="ARBA" id="ARBA00022989"/>
    </source>
</evidence>
<dbReference type="GO" id="GO:0046872">
    <property type="term" value="F:metal ion binding"/>
    <property type="evidence" value="ECO:0007669"/>
    <property type="project" value="UniProtKB-KW"/>
</dbReference>
<evidence type="ECO:0000256" key="9">
    <source>
        <dbReference type="ARBA" id="ARBA00023136"/>
    </source>
</evidence>
<dbReference type="InterPro" id="IPR034804">
    <property type="entry name" value="SQR/QFR_C/D"/>
</dbReference>
<keyword evidence="13" id="KW-1185">Reference proteome</keyword>
<protein>
    <recommendedName>
        <fullName evidence="12">Succinate dehydrogenase [ubiquinone] cytochrome b small subunit</fullName>
    </recommendedName>
</protein>
<dbReference type="Proteomes" id="UP000887578">
    <property type="component" value="Unplaced"/>
</dbReference>
<comment type="similarity">
    <text evidence="2 12">Belongs to the CybS family.</text>
</comment>
<comment type="caution">
    <text evidence="12">Lacks conserved residue(s) required for the propagation of feature annotation.</text>
</comment>
<dbReference type="GO" id="GO:0006099">
    <property type="term" value="P:tricarboxylic acid cycle"/>
    <property type="evidence" value="ECO:0007669"/>
    <property type="project" value="UniProtKB-KW"/>
</dbReference>
<comment type="subcellular location">
    <subcellularLocation>
        <location evidence="1 12">Mitochondrion inner membrane</location>
        <topology evidence="1 12">Multi-pass membrane protein</topology>
    </subcellularLocation>
</comment>
<dbReference type="GO" id="GO:0006121">
    <property type="term" value="P:mitochondrial electron transport, succinate to ubiquinone"/>
    <property type="evidence" value="ECO:0007669"/>
    <property type="project" value="TreeGrafter"/>
</dbReference>
<dbReference type="PANTHER" id="PTHR13337">
    <property type="entry name" value="SUCCINATE DEHYDROGENASE"/>
    <property type="match status" value="1"/>
</dbReference>
<evidence type="ECO:0000256" key="10">
    <source>
        <dbReference type="PIRSR" id="PIRSR607992-1"/>
    </source>
</evidence>